<evidence type="ECO:0000259" key="2">
    <source>
        <dbReference type="Pfam" id="PF13649"/>
    </source>
</evidence>
<dbReference type="Gene3D" id="2.20.25.110">
    <property type="entry name" value="S-adenosyl-L-methionine-dependent methyltransferases"/>
    <property type="match status" value="1"/>
</dbReference>
<reference evidence="4" key="1">
    <citation type="journal article" date="2017" name="Environ. Microbiol. Rep.">
        <title>Genetic Diversity of Marine Anaerobic Ammonium-Oxidizing Bacteria as Revealed by Genomic and Proteomic Analyses of 'Candidatus Scalindua japonica'.</title>
        <authorList>
            <person name="Oshiki M."/>
            <person name="Mizuto K."/>
            <person name="Kimura Z."/>
            <person name="Kindaichi T."/>
            <person name="Satoh H."/>
            <person name="Okabe S."/>
        </authorList>
    </citation>
    <scope>NUCLEOTIDE SEQUENCE [LARGE SCALE GENOMIC DNA]</scope>
    <source>
        <strain evidence="4">husup-a2</strain>
    </source>
</reference>
<accession>A0A286TT21</accession>
<proteinExistence type="predicted"/>
<evidence type="ECO:0000313" key="3">
    <source>
        <dbReference type="EMBL" id="GAX59089.1"/>
    </source>
</evidence>
<dbReference type="Pfam" id="PF13649">
    <property type="entry name" value="Methyltransf_25"/>
    <property type="match status" value="1"/>
</dbReference>
<dbReference type="PANTHER" id="PTHR43861">
    <property type="entry name" value="TRANS-ACONITATE 2-METHYLTRANSFERASE-RELATED"/>
    <property type="match status" value="1"/>
</dbReference>
<dbReference type="SUPFAM" id="SSF53335">
    <property type="entry name" value="S-adenosyl-L-methionine-dependent methyltransferases"/>
    <property type="match status" value="1"/>
</dbReference>
<gene>
    <name evidence="3" type="ORF">SCALIN_C01_0020</name>
</gene>
<evidence type="ECO:0000256" key="1">
    <source>
        <dbReference type="ARBA" id="ARBA00022679"/>
    </source>
</evidence>
<dbReference type="Proteomes" id="UP000218542">
    <property type="component" value="Unassembled WGS sequence"/>
</dbReference>
<comment type="caution">
    <text evidence="3">The sequence shown here is derived from an EMBL/GenBank/DDBJ whole genome shotgun (WGS) entry which is preliminary data.</text>
</comment>
<dbReference type="EMBL" id="BAOS01000001">
    <property type="protein sequence ID" value="GAX59089.1"/>
    <property type="molecule type" value="Genomic_DNA"/>
</dbReference>
<keyword evidence="1 3" id="KW-0808">Transferase</keyword>
<dbReference type="OrthoDB" id="9804312at2"/>
<evidence type="ECO:0000313" key="4">
    <source>
        <dbReference type="Proteomes" id="UP000218542"/>
    </source>
</evidence>
<feature type="domain" description="Methyltransferase" evidence="2">
    <location>
        <begin position="44"/>
        <end position="138"/>
    </location>
</feature>
<dbReference type="GO" id="GO:0032259">
    <property type="term" value="P:methylation"/>
    <property type="evidence" value="ECO:0007669"/>
    <property type="project" value="UniProtKB-KW"/>
</dbReference>
<dbReference type="AlphaFoldDB" id="A0A286TT21"/>
<dbReference type="InterPro" id="IPR041698">
    <property type="entry name" value="Methyltransf_25"/>
</dbReference>
<dbReference type="Gene3D" id="3.40.50.150">
    <property type="entry name" value="Vaccinia Virus protein VP39"/>
    <property type="match status" value="1"/>
</dbReference>
<name>A0A286TT21_9BACT</name>
<dbReference type="RefSeq" id="WP_096892234.1">
    <property type="nucleotide sequence ID" value="NZ_BAOS01000001.1"/>
</dbReference>
<sequence>MNQPHDNWSKYYDFVYQNALGDFYDNVTNETLNVINELLPEGKVIDYGAGTGRITIPLKKQGFKVIAVEKSSGMASEIKKKCKEYCLDIPVHNCSINEFNNEEVDLALALYAVLNYSISEGELKRNIVAMYNQLKPNGYLFFDLLGLWFFKIKEIINVSLDDFSHREWLTQHEENIYTYHLEGCGVLYGSEFHFSEEFLIRYWNLKTVNNIFIETGFEEVKKIFPQLSSESSTYKLYKKL</sequence>
<dbReference type="GO" id="GO:0008168">
    <property type="term" value="F:methyltransferase activity"/>
    <property type="evidence" value="ECO:0007669"/>
    <property type="project" value="UniProtKB-KW"/>
</dbReference>
<protein>
    <submittedName>
        <fullName evidence="3">SAM-dependent methyltransferase</fullName>
    </submittedName>
</protein>
<dbReference type="InterPro" id="IPR029063">
    <property type="entry name" value="SAM-dependent_MTases_sf"/>
</dbReference>
<keyword evidence="4" id="KW-1185">Reference proteome</keyword>
<keyword evidence="3" id="KW-0489">Methyltransferase</keyword>
<organism evidence="3 4">
    <name type="scientific">Candidatus Scalindua japonica</name>
    <dbReference type="NCBI Taxonomy" id="1284222"/>
    <lineage>
        <taxon>Bacteria</taxon>
        <taxon>Pseudomonadati</taxon>
        <taxon>Planctomycetota</taxon>
        <taxon>Candidatus Brocadiia</taxon>
        <taxon>Candidatus Brocadiales</taxon>
        <taxon>Candidatus Scalinduaceae</taxon>
        <taxon>Candidatus Scalindua</taxon>
    </lineage>
</organism>
<dbReference type="CDD" id="cd02440">
    <property type="entry name" value="AdoMet_MTases"/>
    <property type="match status" value="1"/>
</dbReference>